<protein>
    <submittedName>
        <fullName evidence="3">Repeat domain-containing protein</fullName>
    </submittedName>
</protein>
<organism evidence="3 4">
    <name type="scientific">Ohtaekwangia koreensis</name>
    <dbReference type="NCBI Taxonomy" id="688867"/>
    <lineage>
        <taxon>Bacteria</taxon>
        <taxon>Pseudomonadati</taxon>
        <taxon>Bacteroidota</taxon>
        <taxon>Cytophagia</taxon>
        <taxon>Cytophagales</taxon>
        <taxon>Fulvivirgaceae</taxon>
        <taxon>Ohtaekwangia</taxon>
    </lineage>
</organism>
<dbReference type="PANTHER" id="PTHR16026">
    <property type="entry name" value="CARTILAGE ACIDIC PROTEIN 1"/>
    <property type="match status" value="1"/>
</dbReference>
<dbReference type="Pfam" id="PF13517">
    <property type="entry name" value="FG-GAP_3"/>
    <property type="match status" value="3"/>
</dbReference>
<keyword evidence="1" id="KW-0732">Signal</keyword>
<dbReference type="InterPro" id="IPR027039">
    <property type="entry name" value="Crtac1"/>
</dbReference>
<dbReference type="PROSITE" id="PS51257">
    <property type="entry name" value="PROKAR_LIPOPROTEIN"/>
    <property type="match status" value="1"/>
</dbReference>
<dbReference type="InterPro" id="IPR011519">
    <property type="entry name" value="UnbV_ASPIC"/>
</dbReference>
<dbReference type="Gene3D" id="2.130.10.130">
    <property type="entry name" value="Integrin alpha, N-terminal"/>
    <property type="match status" value="3"/>
</dbReference>
<proteinExistence type="predicted"/>
<accession>A0A1T5KC80</accession>
<keyword evidence="4" id="KW-1185">Reference proteome</keyword>
<evidence type="ECO:0000313" key="3">
    <source>
        <dbReference type="EMBL" id="SKC61276.1"/>
    </source>
</evidence>
<evidence type="ECO:0000256" key="1">
    <source>
        <dbReference type="ARBA" id="ARBA00022729"/>
    </source>
</evidence>
<name>A0A1T5KC80_9BACT</name>
<dbReference type="OrthoDB" id="9816120at2"/>
<feature type="domain" description="ASPIC/UnbV" evidence="2">
    <location>
        <begin position="524"/>
        <end position="590"/>
    </location>
</feature>
<dbReference type="STRING" id="688867.SAMN05660236_2026"/>
<dbReference type="Proteomes" id="UP000190961">
    <property type="component" value="Unassembled WGS sequence"/>
</dbReference>
<reference evidence="3 4" key="1">
    <citation type="submission" date="2017-02" db="EMBL/GenBank/DDBJ databases">
        <authorList>
            <person name="Peterson S.W."/>
        </authorList>
    </citation>
    <scope>NUCLEOTIDE SEQUENCE [LARGE SCALE GENOMIC DNA]</scope>
    <source>
        <strain evidence="3 4">DSM 25262</strain>
    </source>
</reference>
<sequence>MHRFFWLILVLTVLACSKPDDRPTATKPTLFKRLTSAETGIAFENTLVLKEDFDVFRYRNYYNGGGVGIGDFNNDGLADVYMTSNMGDNKLFLNKGNWKFEDITAKAGVKGVKVWSTGVSITDVNADGLLDIYVCNAGDVSGGKRENELYINNGNLTFTDKAEEYGLADKGFSTHAAFFDYDKDGDLDCYVLNNSYRPVSTLGYRNLRHERDPLGGHRLYRNDNGHFTDVSEFAGIYGSVIGFGLGVTVGDVNQDNWPDLYISNDFYERDYLYINNHDGTFRESLESYMGHISMFSMGADLADLNNDGYPEIFSTDMYPEDDYRLKTISAFETYDVYQLRLKNGYYHQFMRNMLQLNNQDGTFSEISEMAGVAATDWSWGALIADFNNDLYKEIYVCNGIYKDVTNQDFVEFLGSSEQMRAAMEGKKIDFKDFVEKMPSVKLSNYMFTRSSDLQYKNVASDWGLDEPSFSNGAAYGDLDNDGDLDLVVNNVNQEAFIYRNQSREQNKTHFIAFTFKGTGGNVFGLGANVKVYVKDQIVMSDNMPIRGFQSSMDYKMILGLGDHTQVDSLVITWPDAKVEIRKAVKADQSIAIDYAQAVTIDYRKKTSTPLLKEVAYNEIRHEENDYNEFDHNRLQYSMLSTQGPAFAKADLNNDGLDDFYMGGSVGNPGRLYIQKQGNKFSSFANELFDADSLSEDVDAVFFDADNDKDLDLYIVTGGSEYSTQSQPNIDRLYENKGLKNGIPVFEKTVNRIPTLYQSGSCVRPADIDNDGDLDLFVGTRVMSSYYGLPCDQFLLVNDGKGNFTEAPATLAPEFKRLGMVTDAYWFNYNNDTFPDLLVVGEWMPVTIFQNDGKQLKKLTVVKGLEQSEGWWNRIHAADLDQDGDEDFIIGNQGLNSKFKPSAEKPVTLYVNDFDQNGSVEPVFVIIKNGKEYPVALRQDIIKQMSSLKKKFVYYKDYADKTVNDLFEPKLLERATMLKFYQAQTAVILNNGSNGFQFKPLPVQAQVSPVYSIETMDVNNDQKLDIILGGNFFAIKPELGRYDALHGLVLTNDGKANFTPLNSLQSGVKIEGEVRHIHALNSKGKKVVAFIRNNDTIKFFNVR</sequence>
<dbReference type="RefSeq" id="WP_079686523.1">
    <property type="nucleotide sequence ID" value="NZ_FUZU01000001.1"/>
</dbReference>
<dbReference type="SUPFAM" id="SSF69318">
    <property type="entry name" value="Integrin alpha N-terminal domain"/>
    <property type="match status" value="3"/>
</dbReference>
<evidence type="ECO:0000313" key="4">
    <source>
        <dbReference type="Proteomes" id="UP000190961"/>
    </source>
</evidence>
<evidence type="ECO:0000259" key="2">
    <source>
        <dbReference type="Pfam" id="PF07593"/>
    </source>
</evidence>
<dbReference type="EMBL" id="FUZU01000001">
    <property type="protein sequence ID" value="SKC61276.1"/>
    <property type="molecule type" value="Genomic_DNA"/>
</dbReference>
<dbReference type="AlphaFoldDB" id="A0A1T5KC80"/>
<dbReference type="InterPro" id="IPR013517">
    <property type="entry name" value="FG-GAP"/>
</dbReference>
<dbReference type="InterPro" id="IPR028994">
    <property type="entry name" value="Integrin_alpha_N"/>
</dbReference>
<gene>
    <name evidence="3" type="ORF">SAMN05660236_2026</name>
</gene>
<dbReference type="PANTHER" id="PTHR16026:SF0">
    <property type="entry name" value="CARTILAGE ACIDIC PROTEIN 1"/>
    <property type="match status" value="1"/>
</dbReference>
<dbReference type="Pfam" id="PF07593">
    <property type="entry name" value="UnbV_ASPIC"/>
    <property type="match status" value="1"/>
</dbReference>